<dbReference type="AlphaFoldDB" id="A0A6H9YSJ8"/>
<name>A0A6H9YSJ8_9ACTN</name>
<evidence type="ECO:0000313" key="2">
    <source>
        <dbReference type="Proteomes" id="UP000468735"/>
    </source>
</evidence>
<organism evidence="1 2">
    <name type="scientific">Actinomadura rudentiformis</name>
    <dbReference type="NCBI Taxonomy" id="359158"/>
    <lineage>
        <taxon>Bacteria</taxon>
        <taxon>Bacillati</taxon>
        <taxon>Actinomycetota</taxon>
        <taxon>Actinomycetes</taxon>
        <taxon>Streptosporangiales</taxon>
        <taxon>Thermomonosporaceae</taxon>
        <taxon>Actinomadura</taxon>
    </lineage>
</organism>
<comment type="caution">
    <text evidence="1">The sequence shown here is derived from an EMBL/GenBank/DDBJ whole genome shotgun (WGS) entry which is preliminary data.</text>
</comment>
<evidence type="ECO:0000313" key="1">
    <source>
        <dbReference type="EMBL" id="KAB2351370.1"/>
    </source>
</evidence>
<proteinExistence type="predicted"/>
<dbReference type="RefSeq" id="WP_151558039.1">
    <property type="nucleotide sequence ID" value="NZ_WBMT01000002.1"/>
</dbReference>
<accession>A0A6H9YSJ8</accession>
<reference evidence="1 2" key="1">
    <citation type="submission" date="2019-09" db="EMBL/GenBank/DDBJ databases">
        <title>Actinomadura physcomitrii sp. nov., a novel actinomycete isolated from moss [Physcomitrium sphaericum (Ludw) Fuernr].</title>
        <authorList>
            <person name="Zhuang X."/>
            <person name="Liu C."/>
        </authorList>
    </citation>
    <scope>NUCLEOTIDE SEQUENCE [LARGE SCALE GENOMIC DNA]</scope>
    <source>
        <strain evidence="1 2">HMC1</strain>
    </source>
</reference>
<gene>
    <name evidence="1" type="ORF">F8566_03690</name>
</gene>
<protein>
    <submittedName>
        <fullName evidence="1">Uncharacterized protein</fullName>
    </submittedName>
</protein>
<sequence length="150" mass="16167">MPIGAAHVGPQLVGGGASFFSNQYPERLDGDDRVQVLHPGPVDHGFQIVVVHPGEPMLDAAHAHADPHGDGETEHRGPSFVERTAKAQLTSGDLLEFPGITLAAELVSRAPTLTQYLPARTESEREATRQRHPCGVLHPARMIRVSHAIQ</sequence>
<dbReference type="EMBL" id="WBMT01000002">
    <property type="protein sequence ID" value="KAB2351370.1"/>
    <property type="molecule type" value="Genomic_DNA"/>
</dbReference>
<keyword evidence="2" id="KW-1185">Reference proteome</keyword>
<dbReference type="Proteomes" id="UP000468735">
    <property type="component" value="Unassembled WGS sequence"/>
</dbReference>